<dbReference type="InterPro" id="IPR018000">
    <property type="entry name" value="Neurotransmitter_ion_chnl_CS"/>
</dbReference>
<dbReference type="InterPro" id="IPR006029">
    <property type="entry name" value="Neurotrans-gated_channel_TM"/>
</dbReference>
<reference evidence="19 20" key="1">
    <citation type="submission" date="2021-06" db="EMBL/GenBank/DDBJ databases">
        <authorList>
            <person name="Palmer J.M."/>
        </authorList>
    </citation>
    <scope>NUCLEOTIDE SEQUENCE [LARGE SCALE GENOMIC DNA]</scope>
    <source>
        <strain evidence="19 20">XR_2019</strain>
        <tissue evidence="19">Muscle</tissue>
    </source>
</reference>
<dbReference type="PRINTS" id="PR00254">
    <property type="entry name" value="NICOTINICR"/>
</dbReference>
<feature type="transmembrane region" description="Helical" evidence="16">
    <location>
        <begin position="169"/>
        <end position="193"/>
    </location>
</feature>
<dbReference type="Pfam" id="PF04548">
    <property type="entry name" value="AIG1"/>
    <property type="match status" value="1"/>
</dbReference>
<keyword evidence="20" id="KW-1185">Reference proteome</keyword>
<dbReference type="Pfam" id="PF02931">
    <property type="entry name" value="Neur_chan_LBD"/>
    <property type="match status" value="1"/>
</dbReference>
<keyword evidence="7" id="KW-0770">Synapse</keyword>
<feature type="transmembrane region" description="Helical" evidence="16">
    <location>
        <begin position="232"/>
        <end position="255"/>
    </location>
</feature>
<keyword evidence="5" id="KW-0547">Nucleotide-binding</keyword>
<dbReference type="PROSITE" id="PS51720">
    <property type="entry name" value="G_AIG1"/>
    <property type="match status" value="1"/>
</dbReference>
<dbReference type="InterPro" id="IPR006201">
    <property type="entry name" value="Neur_channel"/>
</dbReference>
<keyword evidence="14 16" id="KW-0407">Ion channel</keyword>
<evidence type="ECO:0000313" key="20">
    <source>
        <dbReference type="Proteomes" id="UP001444071"/>
    </source>
</evidence>
<dbReference type="InterPro" id="IPR038050">
    <property type="entry name" value="Neuro_actylchol_rec"/>
</dbReference>
<evidence type="ECO:0000256" key="9">
    <source>
        <dbReference type="ARBA" id="ARBA00023136"/>
    </source>
</evidence>
<evidence type="ECO:0000313" key="19">
    <source>
        <dbReference type="EMBL" id="MEQ2270619.1"/>
    </source>
</evidence>
<evidence type="ECO:0000256" key="14">
    <source>
        <dbReference type="ARBA" id="ARBA00023303"/>
    </source>
</evidence>
<name>A0ABV0WM93_9TELE</name>
<comment type="caution">
    <text evidence="19">The sequence shown here is derived from an EMBL/GenBank/DDBJ whole genome shotgun (WGS) entry which is preliminary data.</text>
</comment>
<dbReference type="InterPro" id="IPR006703">
    <property type="entry name" value="G_AIG1"/>
</dbReference>
<keyword evidence="3" id="KW-1003">Cell membrane</keyword>
<evidence type="ECO:0000256" key="2">
    <source>
        <dbReference type="ARBA" id="ARBA00022448"/>
    </source>
</evidence>
<dbReference type="Gene3D" id="2.70.170.10">
    <property type="entry name" value="Neurotransmitter-gated ion-channel ligand-binding domain"/>
    <property type="match status" value="1"/>
</dbReference>
<evidence type="ECO:0000256" key="3">
    <source>
        <dbReference type="ARBA" id="ARBA00022475"/>
    </source>
</evidence>
<protein>
    <recommendedName>
        <fullName evidence="18">AIG1-type G domain-containing protein</fullName>
    </recommendedName>
</protein>
<proteinExistence type="inferred from homology"/>
<feature type="non-terminal residue" evidence="19">
    <location>
        <position position="1"/>
    </location>
</feature>
<dbReference type="CDD" id="cd19051">
    <property type="entry name" value="LGIC_TM_cation"/>
    <property type="match status" value="1"/>
</dbReference>
<sequence>DERNQVLTTYLWIRQVWHDANLKWDKEDYDDLEMINIPSDLVWKPDIVLYNKADEESSESSSTNVKLRYNGEIVWDSPAITKSSCVVDVSYFPFDWQSCNLTFGSWTYNGNQLDISLGMDSGDLSDFVENVEWECHGMPAVRNVMMYGCCSDPYTEITYTLLLKRRSSFYIFNLLLPCFLISFLAPLGFYLPADSGEKVSLGVTVLLALTVFQLLVAESMPPAESMPYIGKYYIATMTMITASTSLTIFIMNIHFCGAEAKPVPHWAKVLIIDYMSKIFFVYEVGENCMTPESERTPLYPEEPLGDKGCNYDNSFHNDVYNHDNNQYKYSNGQAVHHHNRHYKSQANGRYHYYNNHNNHASILEKGEMKQEPTQHYHHIRQDKLDYQAPPHPQNLQHLNSGLKEQKLYASETIQLPACPCCCPCLQHKQVVKNIQYIANCFREQRATCVKVAEWKKIAKVMDRFFMWIFFVMMKMIRNNMTSLTKQSSISSAGKKSTPSPTTIRMVLLGRTGSGKSSTANSILGRKVLDLKLSSPSISQRCHRASGEFRGRQLLILDTPGVLDTHQTLQEMQRELRRSVSLLFPGPHAFLIVIHIGRFTQEEKEALQHIKEAMGPYGLSFSVVVFTHGDRLEEGTSVKHCLIDQCKDLAELVAGCRGRYCVFNNQNLNNKEQVSELIALVDGMMQDNRESYYNSKMLQKAEEDLAHRLEEERKLLTEKNELQKQDNTLKDWYKKELEMVQQKSKKEMEELRTKLELEKEKEEELAKNREKALREEIEKKKSQEFMRLTEMEKKKREAIQERLDKVTKMLEEQVEREDKLRQSMEEKILKDREENEKKEREMELQHIQMEQTLRQREEMERDALQGQLDKLCQRLEELTRKEEDRKTQMQDVLRRELEESQRELDLQMEHLRTEKRRTEAFKRELKFLKIKIEQQKECEEHLKKLLDDNLLKERENCDKEISSLKRLCGQKCAQILEKGSAETPCRARSVVGYVQEMGLLGLNVALEKVGTPCCIQ</sequence>
<keyword evidence="13" id="KW-1071">Ligand-gated ion channel</keyword>
<dbReference type="InterPro" id="IPR036734">
    <property type="entry name" value="Neur_chan_lig-bd_sf"/>
</dbReference>
<feature type="transmembrane region" description="Helical" evidence="16">
    <location>
        <begin position="199"/>
        <end position="220"/>
    </location>
</feature>
<organism evidence="19 20">
    <name type="scientific">Xenotaenia resolanae</name>
    <dbReference type="NCBI Taxonomy" id="208358"/>
    <lineage>
        <taxon>Eukaryota</taxon>
        <taxon>Metazoa</taxon>
        <taxon>Chordata</taxon>
        <taxon>Craniata</taxon>
        <taxon>Vertebrata</taxon>
        <taxon>Euteleostomi</taxon>
        <taxon>Actinopterygii</taxon>
        <taxon>Neopterygii</taxon>
        <taxon>Teleostei</taxon>
        <taxon>Neoteleostei</taxon>
        <taxon>Acanthomorphata</taxon>
        <taxon>Ovalentaria</taxon>
        <taxon>Atherinomorphae</taxon>
        <taxon>Cyprinodontiformes</taxon>
        <taxon>Goodeidae</taxon>
        <taxon>Xenotaenia</taxon>
    </lineage>
</organism>
<dbReference type="SUPFAM" id="SSF63712">
    <property type="entry name" value="Nicotinic receptor ligand binding domain-like"/>
    <property type="match status" value="1"/>
</dbReference>
<evidence type="ECO:0000256" key="6">
    <source>
        <dbReference type="ARBA" id="ARBA00022989"/>
    </source>
</evidence>
<evidence type="ECO:0000256" key="15">
    <source>
        <dbReference type="ARBA" id="ARBA00034099"/>
    </source>
</evidence>
<evidence type="ECO:0000256" key="4">
    <source>
        <dbReference type="ARBA" id="ARBA00022692"/>
    </source>
</evidence>
<comment type="caution">
    <text evidence="16">Lacks conserved residue(s) required for the propagation of feature annotation.</text>
</comment>
<comment type="subcellular location">
    <subcellularLocation>
        <location evidence="15">Synaptic cell membrane</location>
        <topology evidence="15">Multi-pass membrane protein</topology>
    </subcellularLocation>
</comment>
<evidence type="ECO:0000256" key="8">
    <source>
        <dbReference type="ARBA" id="ARBA00023065"/>
    </source>
</evidence>
<dbReference type="PROSITE" id="PS00236">
    <property type="entry name" value="NEUROTR_ION_CHANNEL"/>
    <property type="match status" value="1"/>
</dbReference>
<keyword evidence="9 16" id="KW-0472">Membrane</keyword>
<keyword evidence="8 16" id="KW-0406">Ion transport</keyword>
<dbReference type="PANTHER" id="PTHR18945">
    <property type="entry name" value="NEUROTRANSMITTER GATED ION CHANNEL"/>
    <property type="match status" value="1"/>
</dbReference>
<dbReference type="Gene3D" id="3.40.50.300">
    <property type="entry name" value="P-loop containing nucleotide triphosphate hydrolases"/>
    <property type="match status" value="1"/>
</dbReference>
<dbReference type="Pfam" id="PF02932">
    <property type="entry name" value="Neur_chan_memb"/>
    <property type="match status" value="1"/>
</dbReference>
<keyword evidence="4 16" id="KW-0812">Transmembrane</keyword>
<comment type="similarity">
    <text evidence="16">Belongs to the ligand-gated ion channel (TC 1.A.9) family.</text>
</comment>
<dbReference type="EMBL" id="JAHRIM010060232">
    <property type="protein sequence ID" value="MEQ2270619.1"/>
    <property type="molecule type" value="Genomic_DNA"/>
</dbReference>
<dbReference type="InterPro" id="IPR002394">
    <property type="entry name" value="Nicotinic_acetylcholine_rcpt"/>
</dbReference>
<keyword evidence="11" id="KW-0675">Receptor</keyword>
<evidence type="ECO:0000256" key="1">
    <source>
        <dbReference type="ARBA" id="ARBA00008535"/>
    </source>
</evidence>
<keyword evidence="10" id="KW-1015">Disulfide bond</keyword>
<comment type="similarity">
    <text evidence="1">Belongs to the TRAFAC class TrmE-Era-EngA-EngB-Septin-like GTPase superfamily. AIG1/Toc34/Toc159-like paraseptin GTPase family. IAN subfamily.</text>
</comment>
<keyword evidence="6 16" id="KW-1133">Transmembrane helix</keyword>
<dbReference type="PRINTS" id="PR00252">
    <property type="entry name" value="NRIONCHANNEL"/>
</dbReference>
<dbReference type="InterPro" id="IPR027417">
    <property type="entry name" value="P-loop_NTPase"/>
</dbReference>
<dbReference type="InterPro" id="IPR036719">
    <property type="entry name" value="Neuro-gated_channel_TM_sf"/>
</dbReference>
<dbReference type="SUPFAM" id="SSF90112">
    <property type="entry name" value="Neurotransmitter-gated ion-channel transmembrane pore"/>
    <property type="match status" value="1"/>
</dbReference>
<feature type="coiled-coil region" evidence="17">
    <location>
        <begin position="698"/>
        <end position="916"/>
    </location>
</feature>
<evidence type="ECO:0000256" key="13">
    <source>
        <dbReference type="ARBA" id="ARBA00023286"/>
    </source>
</evidence>
<evidence type="ECO:0000256" key="17">
    <source>
        <dbReference type="SAM" id="Coils"/>
    </source>
</evidence>
<evidence type="ECO:0000259" key="18">
    <source>
        <dbReference type="PROSITE" id="PS51720"/>
    </source>
</evidence>
<dbReference type="SUPFAM" id="SSF52540">
    <property type="entry name" value="P-loop containing nucleoside triphosphate hydrolases"/>
    <property type="match status" value="1"/>
</dbReference>
<feature type="domain" description="AIG1-type G" evidence="18">
    <location>
        <begin position="500"/>
        <end position="701"/>
    </location>
</feature>
<keyword evidence="12" id="KW-0325">Glycoprotein</keyword>
<keyword evidence="17" id="KW-0175">Coiled coil</keyword>
<evidence type="ECO:0000256" key="5">
    <source>
        <dbReference type="ARBA" id="ARBA00022741"/>
    </source>
</evidence>
<dbReference type="Gene3D" id="1.20.58.390">
    <property type="entry name" value="Neurotransmitter-gated ion-channel transmembrane domain"/>
    <property type="match status" value="2"/>
</dbReference>
<accession>A0ABV0WM93</accession>
<evidence type="ECO:0000256" key="10">
    <source>
        <dbReference type="ARBA" id="ARBA00023157"/>
    </source>
</evidence>
<dbReference type="InterPro" id="IPR006202">
    <property type="entry name" value="Neur_chan_lig-bd"/>
</dbReference>
<evidence type="ECO:0000256" key="12">
    <source>
        <dbReference type="ARBA" id="ARBA00023180"/>
    </source>
</evidence>
<gene>
    <name evidence="19" type="ORF">XENORESO_004534</name>
</gene>
<evidence type="ECO:0000256" key="16">
    <source>
        <dbReference type="RuleBase" id="RU000687"/>
    </source>
</evidence>
<evidence type="ECO:0000256" key="11">
    <source>
        <dbReference type="ARBA" id="ARBA00023170"/>
    </source>
</evidence>
<dbReference type="Proteomes" id="UP001444071">
    <property type="component" value="Unassembled WGS sequence"/>
</dbReference>
<evidence type="ECO:0000256" key="7">
    <source>
        <dbReference type="ARBA" id="ARBA00023018"/>
    </source>
</evidence>
<keyword evidence="2 16" id="KW-0813">Transport</keyword>
<dbReference type="CDD" id="cd01852">
    <property type="entry name" value="AIG1"/>
    <property type="match status" value="1"/>
</dbReference>